<dbReference type="SUPFAM" id="SSF54665">
    <property type="entry name" value="CO dehydrogenase molybdoprotein N-domain-like"/>
    <property type="match status" value="1"/>
</dbReference>
<keyword evidence="11" id="KW-0408">Iron</keyword>
<feature type="domain" description="FAD-binding PCMH-type" evidence="12">
    <location>
        <begin position="157"/>
        <end position="340"/>
    </location>
</feature>
<feature type="binding site" evidence="11">
    <location>
        <position position="47"/>
    </location>
    <ligand>
        <name>[2Fe-2S] cluster</name>
        <dbReference type="ChEBI" id="CHEBI:190135"/>
        <label>2</label>
    </ligand>
</feature>
<feature type="binding site" evidence="11">
    <location>
        <position position="7"/>
    </location>
    <ligand>
        <name>[2Fe-2S] cluster</name>
        <dbReference type="ChEBI" id="CHEBI:190135"/>
        <label>1</label>
    </ligand>
</feature>
<dbReference type="SUPFAM" id="SSF56003">
    <property type="entry name" value="Molybdenum cofactor-binding domain"/>
    <property type="match status" value="1"/>
</dbReference>
<comment type="cofactor">
    <cofactor evidence="11">
        <name>[2Fe-2S] cluster</name>
        <dbReference type="ChEBI" id="CHEBI:190135"/>
    </cofactor>
    <text evidence="11">Binds 2 [2Fe-2S] clusters.</text>
</comment>
<accession>A0A9P0HJT9</accession>
<dbReference type="InterPro" id="IPR036884">
    <property type="entry name" value="2Fe-2S-bd_dom_sf"/>
</dbReference>
<feature type="binding site" evidence="11">
    <location>
        <position position="50"/>
    </location>
    <ligand>
        <name>[2Fe-2S] cluster</name>
        <dbReference type="ChEBI" id="CHEBI:190135"/>
        <label>2</label>
    </ligand>
</feature>
<dbReference type="Gene3D" id="1.10.150.120">
    <property type="entry name" value="[2Fe-2S]-binding domain"/>
    <property type="match status" value="1"/>
</dbReference>
<gene>
    <name evidence="13" type="ORF">NEZAVI_LOCUS11715</name>
</gene>
<evidence type="ECO:0000256" key="6">
    <source>
        <dbReference type="ARBA" id="ARBA00023002"/>
    </source>
</evidence>
<feature type="binding site" evidence="11">
    <location>
        <position position="82"/>
    </location>
    <ligand>
        <name>[2Fe-2S] cluster</name>
        <dbReference type="ChEBI" id="CHEBI:190135"/>
        <label>2</label>
    </ligand>
</feature>
<reference evidence="13" key="1">
    <citation type="submission" date="2022-01" db="EMBL/GenBank/DDBJ databases">
        <authorList>
            <person name="King R."/>
        </authorList>
    </citation>
    <scope>NUCLEOTIDE SEQUENCE</scope>
</reference>
<dbReference type="SUPFAM" id="SSF56176">
    <property type="entry name" value="FAD-binding/transporter-associated domain-like"/>
    <property type="match status" value="1"/>
</dbReference>
<dbReference type="SUPFAM" id="SSF47741">
    <property type="entry name" value="CO dehydrogenase ISP C-domain like"/>
    <property type="match status" value="1"/>
</dbReference>
<evidence type="ECO:0000256" key="10">
    <source>
        <dbReference type="PIRSR" id="PIRSR000127-2"/>
    </source>
</evidence>
<dbReference type="FunFam" id="3.30.390.50:FF:000003">
    <property type="entry name" value="Aldehyde oxidase1"/>
    <property type="match status" value="1"/>
</dbReference>
<dbReference type="FunFam" id="3.30.465.10:FF:000013">
    <property type="entry name" value="Aldehyde oxidase"/>
    <property type="match status" value="1"/>
</dbReference>
<feature type="binding site" evidence="11">
    <location>
        <position position="799"/>
    </location>
    <ligand>
        <name>Mo-molybdopterin</name>
        <dbReference type="ChEBI" id="CHEBI:71302"/>
    </ligand>
    <ligandPart>
        <name>Mo</name>
        <dbReference type="ChEBI" id="CHEBI:28685"/>
    </ligandPart>
</feature>
<evidence type="ECO:0000259" key="12">
    <source>
        <dbReference type="PROSITE" id="PS51387"/>
    </source>
</evidence>
<dbReference type="PROSITE" id="PS51387">
    <property type="entry name" value="FAD_PCMH"/>
    <property type="match status" value="1"/>
</dbReference>
<dbReference type="InterPro" id="IPR002346">
    <property type="entry name" value="Mopterin_DH_FAD-bd"/>
</dbReference>
<comment type="cofactor">
    <cofactor evidence="11">
        <name>Mo-molybdopterin</name>
        <dbReference type="ChEBI" id="CHEBI:71302"/>
    </cofactor>
    <text evidence="11">Binds 1 Mo-molybdopterin (Mo-MPT) cofactor per subunit.</text>
</comment>
<dbReference type="InterPro" id="IPR002888">
    <property type="entry name" value="2Fe-2S-bd"/>
</dbReference>
<dbReference type="InterPro" id="IPR005107">
    <property type="entry name" value="CO_DH_flav_C"/>
</dbReference>
<dbReference type="Gene3D" id="3.90.1170.50">
    <property type="entry name" value="Aldehyde oxidase/xanthine dehydrogenase, a/b hammerhead"/>
    <property type="match status" value="2"/>
</dbReference>
<dbReference type="InterPro" id="IPR036856">
    <property type="entry name" value="Ald_Oxase/Xan_DH_a/b_sf"/>
</dbReference>
<keyword evidence="8" id="KW-0576">Peroxisome</keyword>
<proteinExistence type="inferred from homology"/>
<comment type="subcellular location">
    <subcellularLocation>
        <location evidence="1">Peroxisome</location>
    </subcellularLocation>
</comment>
<dbReference type="SUPFAM" id="SSF55447">
    <property type="entry name" value="CO dehydrogenase flavoprotein C-terminal domain-like"/>
    <property type="match status" value="1"/>
</dbReference>
<evidence type="ECO:0000256" key="9">
    <source>
        <dbReference type="ARBA" id="ARBA00034078"/>
    </source>
</evidence>
<evidence type="ECO:0000256" key="5">
    <source>
        <dbReference type="ARBA" id="ARBA00022714"/>
    </source>
</evidence>
<evidence type="ECO:0000256" key="3">
    <source>
        <dbReference type="ARBA" id="ARBA00011738"/>
    </source>
</evidence>
<comment type="subunit">
    <text evidence="3">Homodimer.</text>
</comment>
<dbReference type="GO" id="GO:0051537">
    <property type="term" value="F:2 iron, 2 sulfur cluster binding"/>
    <property type="evidence" value="ECO:0007669"/>
    <property type="project" value="UniProtKB-KW"/>
</dbReference>
<dbReference type="GO" id="GO:0005777">
    <property type="term" value="C:peroxisome"/>
    <property type="evidence" value="ECO:0007669"/>
    <property type="project" value="UniProtKB-SubCell"/>
</dbReference>
<dbReference type="Pfam" id="PF03450">
    <property type="entry name" value="CO_deh_flav_C"/>
    <property type="match status" value="1"/>
</dbReference>
<keyword evidence="6" id="KW-0560">Oxidoreductase</keyword>
<evidence type="ECO:0000313" key="13">
    <source>
        <dbReference type="EMBL" id="CAH1403042.1"/>
    </source>
</evidence>
<evidence type="ECO:0000256" key="2">
    <source>
        <dbReference type="ARBA" id="ARBA00006849"/>
    </source>
</evidence>
<dbReference type="PANTHER" id="PTHR11908:SF132">
    <property type="entry name" value="ALDEHYDE OXIDASE 1-RELATED"/>
    <property type="match status" value="1"/>
</dbReference>
<dbReference type="Gene3D" id="3.30.390.50">
    <property type="entry name" value="CO dehydrogenase flavoprotein, C-terminal domain"/>
    <property type="match status" value="1"/>
</dbReference>
<comment type="similarity">
    <text evidence="2">Belongs to the xanthine dehydrogenase family.</text>
</comment>
<evidence type="ECO:0000313" key="14">
    <source>
        <dbReference type="Proteomes" id="UP001152798"/>
    </source>
</evidence>
<keyword evidence="5 11" id="KW-0001">2Fe-2S</keyword>
<dbReference type="PIRSF" id="PIRSF000127">
    <property type="entry name" value="Xanthine_DH"/>
    <property type="match status" value="1"/>
</dbReference>
<dbReference type="InterPro" id="IPR036318">
    <property type="entry name" value="FAD-bd_PCMH-like_sf"/>
</dbReference>
<dbReference type="Gene3D" id="3.30.465.10">
    <property type="match status" value="1"/>
</dbReference>
<dbReference type="InterPro" id="IPR016166">
    <property type="entry name" value="FAD-bd_PCMH"/>
</dbReference>
<dbReference type="AlphaFoldDB" id="A0A9P0HJT9"/>
<comment type="cofactor">
    <cofactor evidence="10">
        <name>FAD</name>
        <dbReference type="ChEBI" id="CHEBI:57692"/>
    </cofactor>
</comment>
<keyword evidence="10" id="KW-0274">FAD</keyword>
<protein>
    <recommendedName>
        <fullName evidence="12">FAD-binding PCMH-type domain-containing protein</fullName>
    </recommendedName>
</protein>
<dbReference type="InterPro" id="IPR008274">
    <property type="entry name" value="AldOxase/xan_DH_MoCoBD1"/>
</dbReference>
<evidence type="ECO:0000256" key="1">
    <source>
        <dbReference type="ARBA" id="ARBA00004275"/>
    </source>
</evidence>
<dbReference type="PANTHER" id="PTHR11908">
    <property type="entry name" value="XANTHINE DEHYDROGENASE"/>
    <property type="match status" value="1"/>
</dbReference>
<feature type="binding site" evidence="10">
    <location>
        <position position="349"/>
    </location>
    <ligand>
        <name>FAD</name>
        <dbReference type="ChEBI" id="CHEBI:57692"/>
    </ligand>
</feature>
<dbReference type="EMBL" id="OV725081">
    <property type="protein sequence ID" value="CAH1403042.1"/>
    <property type="molecule type" value="Genomic_DNA"/>
</dbReference>
<dbReference type="InterPro" id="IPR000674">
    <property type="entry name" value="Ald_Oxase/Xan_DH_a/b"/>
</dbReference>
<organism evidence="13 14">
    <name type="scientific">Nezara viridula</name>
    <name type="common">Southern green stink bug</name>
    <name type="synonym">Cimex viridulus</name>
    <dbReference type="NCBI Taxonomy" id="85310"/>
    <lineage>
        <taxon>Eukaryota</taxon>
        <taxon>Metazoa</taxon>
        <taxon>Ecdysozoa</taxon>
        <taxon>Arthropoda</taxon>
        <taxon>Hexapoda</taxon>
        <taxon>Insecta</taxon>
        <taxon>Pterygota</taxon>
        <taxon>Neoptera</taxon>
        <taxon>Paraneoptera</taxon>
        <taxon>Hemiptera</taxon>
        <taxon>Heteroptera</taxon>
        <taxon>Panheteroptera</taxon>
        <taxon>Pentatomomorpha</taxon>
        <taxon>Pentatomoidea</taxon>
        <taxon>Pentatomidae</taxon>
        <taxon>Pentatominae</taxon>
        <taxon>Nezara</taxon>
    </lineage>
</organism>
<dbReference type="SMART" id="SM01092">
    <property type="entry name" value="CO_deh_flav_C"/>
    <property type="match status" value="1"/>
</dbReference>
<feature type="binding site" evidence="11">
    <location>
        <position position="84"/>
    </location>
    <ligand>
        <name>[2Fe-2S] cluster</name>
        <dbReference type="ChEBI" id="CHEBI:190135"/>
        <label>2</label>
    </ligand>
</feature>
<dbReference type="InterPro" id="IPR036683">
    <property type="entry name" value="CO_DH_flav_C_dom_sf"/>
</dbReference>
<dbReference type="Pfam" id="PF02738">
    <property type="entry name" value="MoCoBD_1"/>
    <property type="match status" value="1"/>
</dbReference>
<dbReference type="InterPro" id="IPR016208">
    <property type="entry name" value="Ald_Oxase/xanthine_DH-like"/>
</dbReference>
<name>A0A9P0HJT9_NEZVI</name>
<dbReference type="InterPro" id="IPR037165">
    <property type="entry name" value="AldOxase/xan_DH_Mopterin-bd_sf"/>
</dbReference>
<keyword evidence="10" id="KW-0285">Flavoprotein</keyword>
<keyword evidence="4 11" id="KW-0500">Molybdenum</keyword>
<dbReference type="InterPro" id="IPR016169">
    <property type="entry name" value="FAD-bd_PCMH_sub2"/>
</dbReference>
<dbReference type="FunFam" id="3.30.365.10:FF:000001">
    <property type="entry name" value="Xanthine dehydrogenase oxidase"/>
    <property type="match status" value="1"/>
</dbReference>
<dbReference type="Pfam" id="PF01799">
    <property type="entry name" value="Fer2_2"/>
    <property type="match status" value="1"/>
</dbReference>
<dbReference type="GO" id="GO:0005506">
    <property type="term" value="F:iron ion binding"/>
    <property type="evidence" value="ECO:0007669"/>
    <property type="project" value="InterPro"/>
</dbReference>
<evidence type="ECO:0000256" key="4">
    <source>
        <dbReference type="ARBA" id="ARBA00022505"/>
    </source>
</evidence>
<keyword evidence="11" id="KW-0479">Metal-binding</keyword>
<dbReference type="SMART" id="SM01008">
    <property type="entry name" value="Ald_Xan_dh_C"/>
    <property type="match status" value="1"/>
</dbReference>
<sequence length="1026" mass="113905">MEPYIMCLVPILACHGMSITTIEGIGNKKIGYHKVQKALFTFNGTQCGFCSPGQVMNMYSLLTSNPQIKMAEVENSFGGNICRCTGYRPILDAFKSLASDATNDLKHKLADIEDLVEKCTIDCKKECKECPKKEEVDSDYSDLFLETSMAPKNLWVSLKNGVIWYRVSDVFQVFQLFDLIGDSTYMLVAGNTAQGVYRPTALPNVYIDINDIRQLKTATVTNDHVILGGNITLSDMIALFNRLSSQNPLFYGYTKNLATHIDLVANVPVRNVGTLAGNLMIKHQHREFPSDIFLIMETSGARITIRDETGIEITMSLIEFLDTDMHKKLIINVILPALSSNHYYFRSFKIMPRRQNAHAYVNAGFLFRFQQSNHCIVEEQPRIVFGHISPSFTHAYHTEAILAGKSLLNSAVLNTAKFCLANEIQPEEESAEEASATYRKKLAIALFYKFILGVNGTHAAKEYRSGGPNLIRPLSSGKQEYPTTSSEPPVHLPKLKYEGLIQCSGEAEYVDDMPELPGQLYGALVITDRARAKIISVDASLATVSIISENVKYAGQPLGIIVAKTQHLANKAARFVRVHYSAVVKPLLTIKEVLESGDSSRVQLRGHVDPVAKKGNITHKIIGEFEMGSQYHYTLELQTCVCIPKEEGLDLYPSSQWMHNVQAAVAKSLGIQMNSINVKVKRVGGAYGAKITNSTLVACACSLAAHKLQKPVRTVVDLQTNTRSLGKRCMFLLKYEVGVDDNGQIQYLNADLYEDMGCTFSDNVLIFTTDGIKNCYDFSSWTLNFYLVKTDIPSTTWTRAPGTLEGMAAIEHIMEHIATVCKKDPLSVRRINFAESSSAMINETLQEVLVSSDYEKRLSAVNQYNMVVQVCAYALGIDMNMIKIKPCYNVISPNDKPTAASIGTDTITYIVRADIVEDAGESLNPLMDLGQIEGAFIMGLGYLSSERIVYDDRDGALLTTRTWNYWPPGPKDIPIDFRVTIKKNATNPLGTLRSKGHVLEGPHNLQTFIVPDISSGLTLIDYMSIH</sequence>
<dbReference type="GO" id="GO:0071949">
    <property type="term" value="F:FAD binding"/>
    <property type="evidence" value="ECO:0007669"/>
    <property type="project" value="InterPro"/>
</dbReference>
<keyword evidence="7 11" id="KW-0411">Iron-sulfur</keyword>
<dbReference type="GO" id="GO:0016491">
    <property type="term" value="F:oxidoreductase activity"/>
    <property type="evidence" value="ECO:0007669"/>
    <property type="project" value="UniProtKB-KW"/>
</dbReference>
<dbReference type="Pfam" id="PF00941">
    <property type="entry name" value="FAD_binding_5"/>
    <property type="match status" value="1"/>
</dbReference>
<dbReference type="Proteomes" id="UP001152798">
    <property type="component" value="Chromosome 5"/>
</dbReference>
<evidence type="ECO:0000256" key="11">
    <source>
        <dbReference type="PIRSR" id="PIRSR000127-3"/>
    </source>
</evidence>
<evidence type="ECO:0000256" key="7">
    <source>
        <dbReference type="ARBA" id="ARBA00023014"/>
    </source>
</evidence>
<comment type="cofactor">
    <cofactor evidence="9">
        <name>[2Fe-2S] cluster</name>
        <dbReference type="ChEBI" id="CHEBI:190135"/>
    </cofactor>
</comment>
<keyword evidence="14" id="KW-1185">Reference proteome</keyword>
<dbReference type="Pfam" id="PF20256">
    <property type="entry name" value="MoCoBD_2"/>
    <property type="match status" value="1"/>
</dbReference>
<dbReference type="Gene3D" id="3.30.365.10">
    <property type="entry name" value="Aldehyde oxidase/xanthine dehydrogenase, molybdopterin binding domain"/>
    <property type="match status" value="3"/>
</dbReference>
<feature type="binding site" evidence="11">
    <location>
        <position position="656"/>
    </location>
    <ligand>
        <name>Mo-molybdopterin</name>
        <dbReference type="ChEBI" id="CHEBI:71302"/>
    </ligand>
    <ligandPart>
        <name>Mo</name>
        <dbReference type="ChEBI" id="CHEBI:28685"/>
    </ligandPart>
</feature>
<evidence type="ECO:0000256" key="8">
    <source>
        <dbReference type="ARBA" id="ARBA00023140"/>
    </source>
</evidence>
<dbReference type="InterPro" id="IPR046867">
    <property type="entry name" value="AldOxase/xan_DH_MoCoBD2"/>
</dbReference>